<evidence type="ECO:0000313" key="1">
    <source>
        <dbReference type="EMBL" id="CEK82621.1"/>
    </source>
</evidence>
<dbReference type="EMBL" id="HACG01035756">
    <property type="protein sequence ID" value="CEK82621.1"/>
    <property type="molecule type" value="Transcribed_RNA"/>
</dbReference>
<reference evidence="1" key="1">
    <citation type="submission" date="2014-12" db="EMBL/GenBank/DDBJ databases">
        <title>Insight into the proteome of Arion vulgaris.</title>
        <authorList>
            <person name="Aradska J."/>
            <person name="Bulat T."/>
            <person name="Smidak R."/>
            <person name="Sarate P."/>
            <person name="Gangsoo J."/>
            <person name="Sialana F."/>
            <person name="Bilban M."/>
            <person name="Lubec G."/>
        </authorList>
    </citation>
    <scope>NUCLEOTIDE SEQUENCE</scope>
    <source>
        <tissue evidence="1">Skin</tissue>
    </source>
</reference>
<evidence type="ECO:0000313" key="2">
    <source>
        <dbReference type="EMBL" id="CEK82622.1"/>
    </source>
</evidence>
<organism evidence="1">
    <name type="scientific">Arion vulgaris</name>
    <dbReference type="NCBI Taxonomy" id="1028688"/>
    <lineage>
        <taxon>Eukaryota</taxon>
        <taxon>Metazoa</taxon>
        <taxon>Spiralia</taxon>
        <taxon>Lophotrochozoa</taxon>
        <taxon>Mollusca</taxon>
        <taxon>Gastropoda</taxon>
        <taxon>Heterobranchia</taxon>
        <taxon>Euthyneura</taxon>
        <taxon>Panpulmonata</taxon>
        <taxon>Eupulmonata</taxon>
        <taxon>Stylommatophora</taxon>
        <taxon>Helicina</taxon>
        <taxon>Arionoidea</taxon>
        <taxon>Arionidae</taxon>
        <taxon>Arion</taxon>
    </lineage>
</organism>
<feature type="non-terminal residue" evidence="1">
    <location>
        <position position="1"/>
    </location>
</feature>
<protein>
    <submittedName>
        <fullName evidence="1">Uncharacterized protein</fullName>
    </submittedName>
</protein>
<dbReference type="EMBL" id="HACG01035757">
    <property type="protein sequence ID" value="CEK82622.1"/>
    <property type="molecule type" value="Transcribed_RNA"/>
</dbReference>
<name>A0A0B7ARJ6_9EUPU</name>
<sequence length="54" mass="6541">WSYRYLKTLQYHSMSSNRACTVTESDHQLNMQYLMAKYREGQKKEEKSSDLWSC</sequence>
<gene>
    <name evidence="1" type="primary">ORF132571</name>
    <name evidence="2" type="synonym">ORF132574</name>
</gene>
<accession>A0A0B7ARJ6</accession>
<dbReference type="AlphaFoldDB" id="A0A0B7ARJ6"/>
<proteinExistence type="predicted"/>